<evidence type="ECO:0000313" key="1">
    <source>
        <dbReference type="EMBL" id="RYB02310.1"/>
    </source>
</evidence>
<evidence type="ECO:0008006" key="3">
    <source>
        <dbReference type="Google" id="ProtNLM"/>
    </source>
</evidence>
<sequence length="245" mass="25788">MRQCRGLGRSASVVWTRAVARPNPPCRGTIREDGMTVRLNLAVRGLFATPVAALDVPEAGRINAALSAAILERRARQPSVQASNAGGWHSDRDLLAWGGPCAAEVIDLARGVAGQLTADRAGQPIRPAWKVAAWANVNTAGHANVAHYHAGAFWSGTYYVEDGGCAADPSLGGEFEMLDPRGPGPGMYAPSLKFAGDGASVGGAETIRPKPGLLIVFPSWLLHQVRPYRGTGTRISVAFNFSLPA</sequence>
<evidence type="ECO:0000313" key="2">
    <source>
        <dbReference type="Proteomes" id="UP000289411"/>
    </source>
</evidence>
<keyword evidence="2" id="KW-1185">Reference proteome</keyword>
<dbReference type="Pfam" id="PF13759">
    <property type="entry name" value="2OG-FeII_Oxy_5"/>
    <property type="match status" value="1"/>
</dbReference>
<dbReference type="EMBL" id="QYBC01000021">
    <property type="protein sequence ID" value="RYB02310.1"/>
    <property type="molecule type" value="Genomic_DNA"/>
</dbReference>
<dbReference type="AlphaFoldDB" id="A0A4Q2R9V0"/>
<dbReference type="OrthoDB" id="9783136at2"/>
<reference evidence="1 2" key="2">
    <citation type="submission" date="2019-02" db="EMBL/GenBank/DDBJ databases">
        <title>'Lichenibacterium ramalinii' gen. nov. sp. nov., 'Lichenibacterium minor' gen. nov. sp. nov.</title>
        <authorList>
            <person name="Pankratov T."/>
        </authorList>
    </citation>
    <scope>NUCLEOTIDE SEQUENCE [LARGE SCALE GENOMIC DNA]</scope>
    <source>
        <strain evidence="1 2">RmlP001</strain>
    </source>
</reference>
<accession>A0A4Q2R9V0</accession>
<dbReference type="Proteomes" id="UP000289411">
    <property type="component" value="Unassembled WGS sequence"/>
</dbReference>
<proteinExistence type="predicted"/>
<protein>
    <recommendedName>
        <fullName evidence="3">Fe2OG dioxygenase domain-containing protein</fullName>
    </recommendedName>
</protein>
<gene>
    <name evidence="1" type="ORF">D3272_21775</name>
</gene>
<dbReference type="NCBIfam" id="TIGR02466">
    <property type="entry name" value="TIGR02466 family protein"/>
    <property type="match status" value="1"/>
</dbReference>
<name>A0A4Q2R9V0_9HYPH</name>
<reference evidence="1 2" key="1">
    <citation type="submission" date="2018-09" db="EMBL/GenBank/DDBJ databases">
        <authorList>
            <person name="Grouzdev D.S."/>
            <person name="Krutkina M.S."/>
        </authorList>
    </citation>
    <scope>NUCLEOTIDE SEQUENCE [LARGE SCALE GENOMIC DNA]</scope>
    <source>
        <strain evidence="1 2">RmlP001</strain>
    </source>
</reference>
<dbReference type="InterPro" id="IPR012668">
    <property type="entry name" value="CHP02466"/>
</dbReference>
<comment type="caution">
    <text evidence="1">The sequence shown here is derived from an EMBL/GenBank/DDBJ whole genome shotgun (WGS) entry which is preliminary data.</text>
</comment>
<dbReference type="Gene3D" id="2.60.120.620">
    <property type="entry name" value="q2cbj1_9rhob like domain"/>
    <property type="match status" value="1"/>
</dbReference>
<organism evidence="1 2">
    <name type="scientific">Lichenibacterium ramalinae</name>
    <dbReference type="NCBI Taxonomy" id="2316527"/>
    <lineage>
        <taxon>Bacteria</taxon>
        <taxon>Pseudomonadati</taxon>
        <taxon>Pseudomonadota</taxon>
        <taxon>Alphaproteobacteria</taxon>
        <taxon>Hyphomicrobiales</taxon>
        <taxon>Lichenihabitantaceae</taxon>
        <taxon>Lichenibacterium</taxon>
    </lineage>
</organism>